<dbReference type="PANTHER" id="PTHR30182">
    <property type="entry name" value="L-SERINE DEHYDRATASE"/>
    <property type="match status" value="1"/>
</dbReference>
<sequence>MPVSAFDLFTMGIGPSSSHTVGPMRAAASFVDLVGPALDEVARLRVDVYGSLAATGAGHGTFDAIMLGLEGCRPEDVSPNEVEERNARMRATGQVRLGDVRVIDFAVADMVQRPLTVLQRHTNALELTAFDAAGAQLAHETYFSVGGGFVVAASDEQEAIGPDLADTPETAGETGDAAGAVGASARTSAAEAFAVPPGAHDAVYDFASAAQLLAISRRTGLAFWQIMMANETTARTESEVRAGLLHIHAVMEECAANSLDRSGHLPGGLKVRRRAHDWHLRLKEEDPGRDPRFYQEWVNLIALAVNEENASGGRVVTAPTNGAAGIIPAVMHYALHYVPAVLEGGQDAREQAIVEFLLTAAAVGVLYKEGASISGAEVGCQGEVGSASSMAAGGLAAVLGGTPEQIENAAEIAMEHNLGLTCDPIAGLVQVPCIERNAIAAGKAINAAKMAMWGDGTHRVSLDEVIKTMKDTGADMSNKYKETAMGGLAVNVVEC</sequence>
<dbReference type="InterPro" id="IPR005130">
    <property type="entry name" value="Ser_deHydtase-like_asu"/>
</dbReference>
<evidence type="ECO:0000256" key="8">
    <source>
        <dbReference type="ARBA" id="ARBA00022723"/>
    </source>
</evidence>
<dbReference type="EC" id="4.3.1.17" evidence="4"/>
<feature type="domain" description="Serine dehydratase-like alpha subunit" evidence="14">
    <location>
        <begin position="219"/>
        <end position="489"/>
    </location>
</feature>
<name>A0A6N9H4J4_9MICO</name>
<evidence type="ECO:0000256" key="9">
    <source>
        <dbReference type="ARBA" id="ARBA00023004"/>
    </source>
</evidence>
<dbReference type="EMBL" id="WWEQ01000006">
    <property type="protein sequence ID" value="MYM18855.1"/>
    <property type="molecule type" value="Genomic_DNA"/>
</dbReference>
<comment type="cofactor">
    <cofactor evidence="1">
        <name>[4Fe-4S] cluster</name>
        <dbReference type="ChEBI" id="CHEBI:49883"/>
    </cofactor>
</comment>
<dbReference type="Gene3D" id="3.30.1330.90">
    <property type="entry name" value="D-3-phosphoglycerate dehydrogenase, domain 3"/>
    <property type="match status" value="1"/>
</dbReference>
<keyword evidence="7" id="KW-0004">4Fe-4S</keyword>
<evidence type="ECO:0000313" key="16">
    <source>
        <dbReference type="EMBL" id="MYM18855.1"/>
    </source>
</evidence>
<accession>A0A6N9H4J4</accession>
<keyword evidence="10" id="KW-0411">Iron-sulfur</keyword>
<organism evidence="16 17">
    <name type="scientific">Brevibacterium rongguiense</name>
    <dbReference type="NCBI Taxonomy" id="2695267"/>
    <lineage>
        <taxon>Bacteria</taxon>
        <taxon>Bacillati</taxon>
        <taxon>Actinomycetota</taxon>
        <taxon>Actinomycetes</taxon>
        <taxon>Micrococcales</taxon>
        <taxon>Brevibacteriaceae</taxon>
        <taxon>Brevibacterium</taxon>
    </lineage>
</organism>
<dbReference type="InterPro" id="IPR051318">
    <property type="entry name" value="Fe-S_L-Ser"/>
</dbReference>
<comment type="catalytic activity">
    <reaction evidence="13">
        <text>L-serine = pyruvate + NH4(+)</text>
        <dbReference type="Rhea" id="RHEA:19169"/>
        <dbReference type="ChEBI" id="CHEBI:15361"/>
        <dbReference type="ChEBI" id="CHEBI:28938"/>
        <dbReference type="ChEBI" id="CHEBI:33384"/>
        <dbReference type="EC" id="4.3.1.17"/>
    </reaction>
</comment>
<evidence type="ECO:0000256" key="3">
    <source>
        <dbReference type="ARBA" id="ARBA00008636"/>
    </source>
</evidence>
<dbReference type="Pfam" id="PF03313">
    <property type="entry name" value="SDH_alpha"/>
    <property type="match status" value="1"/>
</dbReference>
<dbReference type="PANTHER" id="PTHR30182:SF1">
    <property type="entry name" value="L-SERINE DEHYDRATASE 1"/>
    <property type="match status" value="1"/>
</dbReference>
<evidence type="ECO:0000256" key="13">
    <source>
        <dbReference type="ARBA" id="ARBA00049406"/>
    </source>
</evidence>
<dbReference type="FunFam" id="3.30.1330.90:FF:000001">
    <property type="entry name" value="L-serine ammonia-lyase 1"/>
    <property type="match status" value="1"/>
</dbReference>
<dbReference type="NCBIfam" id="TIGR00720">
    <property type="entry name" value="sda_mono"/>
    <property type="match status" value="1"/>
</dbReference>
<dbReference type="InterPro" id="IPR005131">
    <property type="entry name" value="Ser_deHydtase_bsu"/>
</dbReference>
<evidence type="ECO:0000313" key="17">
    <source>
        <dbReference type="Proteomes" id="UP000469215"/>
    </source>
</evidence>
<dbReference type="Proteomes" id="UP000469215">
    <property type="component" value="Unassembled WGS sequence"/>
</dbReference>
<dbReference type="RefSeq" id="WP_160952297.1">
    <property type="nucleotide sequence ID" value="NZ_WWEQ01000006.1"/>
</dbReference>
<evidence type="ECO:0000259" key="15">
    <source>
        <dbReference type="Pfam" id="PF03315"/>
    </source>
</evidence>
<evidence type="ECO:0000256" key="10">
    <source>
        <dbReference type="ARBA" id="ARBA00023014"/>
    </source>
</evidence>
<dbReference type="AlphaFoldDB" id="A0A6N9H4J4"/>
<evidence type="ECO:0000256" key="5">
    <source>
        <dbReference type="ARBA" id="ARBA00018995"/>
    </source>
</evidence>
<proteinExistence type="inferred from homology"/>
<protein>
    <recommendedName>
        <fullName evidence="5">L-serine dehydratase</fullName>
        <ecNumber evidence="4">4.3.1.17</ecNumber>
    </recommendedName>
    <alternativeName>
        <fullName evidence="12">L-serine deaminase</fullName>
    </alternativeName>
</protein>
<evidence type="ECO:0000256" key="4">
    <source>
        <dbReference type="ARBA" id="ARBA00012093"/>
    </source>
</evidence>
<dbReference type="InterPro" id="IPR004644">
    <property type="entry name" value="Fe-S_L-Ser_mono"/>
</dbReference>
<comment type="caution">
    <text evidence="16">The sequence shown here is derived from an EMBL/GenBank/DDBJ whole genome shotgun (WGS) entry which is preliminary data.</text>
</comment>
<evidence type="ECO:0000256" key="12">
    <source>
        <dbReference type="ARBA" id="ARBA00041766"/>
    </source>
</evidence>
<dbReference type="SUPFAM" id="SSF143548">
    <property type="entry name" value="Serine metabolism enzymes domain"/>
    <property type="match status" value="1"/>
</dbReference>
<keyword evidence="6" id="KW-0312">Gluconeogenesis</keyword>
<feature type="domain" description="Serine dehydratase beta chain" evidence="15">
    <location>
        <begin position="4"/>
        <end position="153"/>
    </location>
</feature>
<evidence type="ECO:0000256" key="6">
    <source>
        <dbReference type="ARBA" id="ARBA00022432"/>
    </source>
</evidence>
<evidence type="ECO:0000256" key="7">
    <source>
        <dbReference type="ARBA" id="ARBA00022485"/>
    </source>
</evidence>
<comment type="pathway">
    <text evidence="2">Carbohydrate biosynthesis; gluconeogenesis.</text>
</comment>
<gene>
    <name evidence="16" type="ORF">GSY69_02375</name>
</gene>
<dbReference type="GO" id="GO:0046872">
    <property type="term" value="F:metal ion binding"/>
    <property type="evidence" value="ECO:0007669"/>
    <property type="project" value="UniProtKB-KW"/>
</dbReference>
<dbReference type="Pfam" id="PF03315">
    <property type="entry name" value="SDH_beta"/>
    <property type="match status" value="1"/>
</dbReference>
<evidence type="ECO:0000256" key="1">
    <source>
        <dbReference type="ARBA" id="ARBA00001966"/>
    </source>
</evidence>
<evidence type="ECO:0000256" key="11">
    <source>
        <dbReference type="ARBA" id="ARBA00023239"/>
    </source>
</evidence>
<keyword evidence="8" id="KW-0479">Metal-binding</keyword>
<dbReference type="GO" id="GO:0051539">
    <property type="term" value="F:4 iron, 4 sulfur cluster binding"/>
    <property type="evidence" value="ECO:0007669"/>
    <property type="project" value="UniProtKB-KW"/>
</dbReference>
<dbReference type="InterPro" id="IPR029009">
    <property type="entry name" value="ASB_dom_sf"/>
</dbReference>
<dbReference type="GO" id="GO:0003941">
    <property type="term" value="F:L-serine ammonia-lyase activity"/>
    <property type="evidence" value="ECO:0007669"/>
    <property type="project" value="UniProtKB-EC"/>
</dbReference>
<evidence type="ECO:0000256" key="2">
    <source>
        <dbReference type="ARBA" id="ARBA00004742"/>
    </source>
</evidence>
<evidence type="ECO:0000259" key="14">
    <source>
        <dbReference type="Pfam" id="PF03313"/>
    </source>
</evidence>
<keyword evidence="9" id="KW-0408">Iron</keyword>
<keyword evidence="11 16" id="KW-0456">Lyase</keyword>
<keyword evidence="17" id="KW-1185">Reference proteome</keyword>
<reference evidence="16 17" key="1">
    <citation type="submission" date="2020-01" db="EMBL/GenBank/DDBJ databases">
        <authorList>
            <person name="Deng T."/>
        </authorList>
    </citation>
    <scope>NUCLEOTIDE SEQUENCE [LARGE SCALE GENOMIC DNA]</scope>
    <source>
        <strain evidence="16 17">5221</strain>
    </source>
</reference>
<dbReference type="GO" id="GO:0006094">
    <property type="term" value="P:gluconeogenesis"/>
    <property type="evidence" value="ECO:0007669"/>
    <property type="project" value="UniProtKB-KW"/>
</dbReference>
<comment type="similarity">
    <text evidence="3">Belongs to the iron-sulfur dependent L-serine dehydratase family.</text>
</comment>